<feature type="region of interest" description="Disordered" evidence="1">
    <location>
        <begin position="215"/>
        <end position="255"/>
    </location>
</feature>
<accession>A0ABN9RXU6</accession>
<keyword evidence="4" id="KW-1185">Reference proteome</keyword>
<reference evidence="3" key="1">
    <citation type="submission" date="2023-10" db="EMBL/GenBank/DDBJ databases">
        <authorList>
            <person name="Chen Y."/>
            <person name="Shah S."/>
            <person name="Dougan E. K."/>
            <person name="Thang M."/>
            <person name="Chan C."/>
        </authorList>
    </citation>
    <scope>NUCLEOTIDE SEQUENCE [LARGE SCALE GENOMIC DNA]</scope>
</reference>
<comment type="caution">
    <text evidence="3">The sequence shown here is derived from an EMBL/GenBank/DDBJ whole genome shotgun (WGS) entry which is preliminary data.</text>
</comment>
<evidence type="ECO:0000313" key="4">
    <source>
        <dbReference type="Proteomes" id="UP001189429"/>
    </source>
</evidence>
<dbReference type="CDD" id="cd00229">
    <property type="entry name" value="SGNH_hydrolase"/>
    <property type="match status" value="1"/>
</dbReference>
<dbReference type="Gene3D" id="3.40.50.1110">
    <property type="entry name" value="SGNH hydrolase"/>
    <property type="match status" value="1"/>
</dbReference>
<evidence type="ECO:0000256" key="1">
    <source>
        <dbReference type="SAM" id="MobiDB-lite"/>
    </source>
</evidence>
<dbReference type="InterPro" id="IPR051532">
    <property type="entry name" value="Ester_Hydrolysis_Enzymes"/>
</dbReference>
<dbReference type="InterPro" id="IPR013830">
    <property type="entry name" value="SGNH_hydro"/>
</dbReference>
<name>A0ABN9RXU6_9DINO</name>
<dbReference type="InterPro" id="IPR036514">
    <property type="entry name" value="SGNH_hydro_sf"/>
</dbReference>
<organism evidence="3 4">
    <name type="scientific">Prorocentrum cordatum</name>
    <dbReference type="NCBI Taxonomy" id="2364126"/>
    <lineage>
        <taxon>Eukaryota</taxon>
        <taxon>Sar</taxon>
        <taxon>Alveolata</taxon>
        <taxon>Dinophyceae</taxon>
        <taxon>Prorocentrales</taxon>
        <taxon>Prorocentraceae</taxon>
        <taxon>Prorocentrum</taxon>
    </lineage>
</organism>
<protein>
    <recommendedName>
        <fullName evidence="2">SGNH hydrolase-type esterase domain-containing protein</fullName>
    </recommendedName>
</protein>
<dbReference type="EMBL" id="CAUYUJ010008502">
    <property type="protein sequence ID" value="CAK0824136.1"/>
    <property type="molecule type" value="Genomic_DNA"/>
</dbReference>
<sequence>MGDTASSASTVARALPLSSPLAPPGCSILCFGDSLTQGFSFASGGQPFVPYGSLLSERLAGSGVSVVTEGICGSTTRDMLGTLPPLLQAVGYSLVFILGGTNDLNFGHPKEEVLQNLSHGGGLMLHGSVLRTGARTAVITIPFLRSNVGQEKVDADRHWVNESLCQFAAGDPDRTLLVELAARIPQDAAHSGLWDPDGVHLSPSGYRAMGELICDLSPTERPPPGLELEGEGGKQAPRRAAPRRGAAKSPVAANDELGTLSISQIPASTLSSPTSNLGASTTRSTTSMVDFGADDLAREGVQVGPGEADGAPCEVAEWRISRLSEKLKGCMGKNLVSPAFEAAGLKDLRLMVVPDGKDVARGQKGTKRQKEAYAKKVSEGPLEGCLKFKVPECPEPGVVEYSLKVGGVTKGPFRHNFVDTSVNGCDDFGIDWLREVEPDNSLTVSVVIFRGPGHENAPREADAD</sequence>
<evidence type="ECO:0000313" key="3">
    <source>
        <dbReference type="EMBL" id="CAK0824136.1"/>
    </source>
</evidence>
<feature type="compositionally biased region" description="Basic residues" evidence="1">
    <location>
        <begin position="236"/>
        <end position="246"/>
    </location>
</feature>
<dbReference type="PANTHER" id="PTHR30383:SF5">
    <property type="entry name" value="SGNH HYDROLASE-TYPE ESTERASE DOMAIN-CONTAINING PROTEIN"/>
    <property type="match status" value="1"/>
</dbReference>
<proteinExistence type="predicted"/>
<dbReference type="SUPFAM" id="SSF52266">
    <property type="entry name" value="SGNH hydrolase"/>
    <property type="match status" value="1"/>
</dbReference>
<evidence type="ECO:0000259" key="2">
    <source>
        <dbReference type="Pfam" id="PF13472"/>
    </source>
</evidence>
<feature type="domain" description="SGNH hydrolase-type esterase" evidence="2">
    <location>
        <begin position="30"/>
        <end position="208"/>
    </location>
</feature>
<dbReference type="Proteomes" id="UP001189429">
    <property type="component" value="Unassembled WGS sequence"/>
</dbReference>
<dbReference type="PANTHER" id="PTHR30383">
    <property type="entry name" value="THIOESTERASE 1/PROTEASE 1/LYSOPHOSPHOLIPASE L1"/>
    <property type="match status" value="1"/>
</dbReference>
<dbReference type="Pfam" id="PF13472">
    <property type="entry name" value="Lipase_GDSL_2"/>
    <property type="match status" value="1"/>
</dbReference>
<gene>
    <name evidence="3" type="ORF">PCOR1329_LOCUS24621</name>
</gene>